<dbReference type="EMBL" id="JABFUD020000022">
    <property type="protein sequence ID" value="KAI5062086.1"/>
    <property type="molecule type" value="Genomic_DNA"/>
</dbReference>
<dbReference type="AlphaFoldDB" id="A0A9D4U837"/>
<evidence type="ECO:0000313" key="2">
    <source>
        <dbReference type="EMBL" id="KAI5062086.1"/>
    </source>
</evidence>
<comment type="caution">
    <text evidence="2">The sequence shown here is derived from an EMBL/GenBank/DDBJ whole genome shotgun (WGS) entry which is preliminary data.</text>
</comment>
<feature type="region of interest" description="Disordered" evidence="1">
    <location>
        <begin position="1"/>
        <end position="41"/>
    </location>
</feature>
<reference evidence="2" key="1">
    <citation type="submission" date="2021-01" db="EMBL/GenBank/DDBJ databases">
        <title>Adiantum capillus-veneris genome.</title>
        <authorList>
            <person name="Fang Y."/>
            <person name="Liao Q."/>
        </authorList>
    </citation>
    <scope>NUCLEOTIDE SEQUENCE</scope>
    <source>
        <strain evidence="2">H3</strain>
        <tissue evidence="2">Leaf</tissue>
    </source>
</reference>
<protein>
    <submittedName>
        <fullName evidence="2">Uncharacterized protein</fullName>
    </submittedName>
</protein>
<dbReference type="Proteomes" id="UP000886520">
    <property type="component" value="Chromosome 22"/>
</dbReference>
<gene>
    <name evidence="2" type="ORF">GOP47_0022625</name>
</gene>
<accession>A0A9D4U837</accession>
<proteinExistence type="predicted"/>
<keyword evidence="3" id="KW-1185">Reference proteome</keyword>
<sequence>MQSRGCSTEEGAIDRGQRVAGPSPCMGSRQEQRAQAAGNRPYVRRKRNFGLSETAGVGLVEVARPCW</sequence>
<name>A0A9D4U837_ADICA</name>
<evidence type="ECO:0000256" key="1">
    <source>
        <dbReference type="SAM" id="MobiDB-lite"/>
    </source>
</evidence>
<evidence type="ECO:0000313" key="3">
    <source>
        <dbReference type="Proteomes" id="UP000886520"/>
    </source>
</evidence>
<organism evidence="2 3">
    <name type="scientific">Adiantum capillus-veneris</name>
    <name type="common">Maidenhair fern</name>
    <dbReference type="NCBI Taxonomy" id="13818"/>
    <lineage>
        <taxon>Eukaryota</taxon>
        <taxon>Viridiplantae</taxon>
        <taxon>Streptophyta</taxon>
        <taxon>Embryophyta</taxon>
        <taxon>Tracheophyta</taxon>
        <taxon>Polypodiopsida</taxon>
        <taxon>Polypodiidae</taxon>
        <taxon>Polypodiales</taxon>
        <taxon>Pteridineae</taxon>
        <taxon>Pteridaceae</taxon>
        <taxon>Vittarioideae</taxon>
        <taxon>Adiantum</taxon>
    </lineage>
</organism>